<evidence type="ECO:0000256" key="8">
    <source>
        <dbReference type="ARBA" id="ARBA00022932"/>
    </source>
</evidence>
<dbReference type="PIRSF" id="PIRSF000804">
    <property type="entry name" value="DNA_pol_III_b"/>
    <property type="match status" value="1"/>
</dbReference>
<reference evidence="15" key="1">
    <citation type="submission" date="2017-02" db="EMBL/GenBank/DDBJ databases">
        <authorList>
            <person name="Varghese N."/>
            <person name="Submissions S."/>
        </authorList>
    </citation>
    <scope>NUCLEOTIDE SEQUENCE [LARGE SCALE GENOMIC DNA]</scope>
    <source>
        <strain evidence="15">ATCC 700200</strain>
    </source>
</reference>
<keyword evidence="6 10" id="KW-0548">Nucleotidyltransferase</keyword>
<comment type="similarity">
    <text evidence="2 10">Belongs to the beta sliding clamp family.</text>
</comment>
<dbReference type="PANTHER" id="PTHR30478">
    <property type="entry name" value="DNA POLYMERASE III SUBUNIT BETA"/>
    <property type="match status" value="1"/>
</dbReference>
<feature type="domain" description="DNA polymerase III beta sliding clamp C-terminal" evidence="13">
    <location>
        <begin position="244"/>
        <end position="362"/>
    </location>
</feature>
<keyword evidence="7 10" id="KW-0235">DNA replication</keyword>
<dbReference type="InterPro" id="IPR022637">
    <property type="entry name" value="DNA_polIII_beta_cen"/>
</dbReference>
<dbReference type="GO" id="GO:0008408">
    <property type="term" value="F:3'-5' exonuclease activity"/>
    <property type="evidence" value="ECO:0007669"/>
    <property type="project" value="InterPro"/>
</dbReference>
<dbReference type="GO" id="GO:0009360">
    <property type="term" value="C:DNA polymerase III complex"/>
    <property type="evidence" value="ECO:0007669"/>
    <property type="project" value="InterPro"/>
</dbReference>
<evidence type="ECO:0000256" key="4">
    <source>
        <dbReference type="ARBA" id="ARBA00022490"/>
    </source>
</evidence>
<gene>
    <name evidence="14" type="ORF">SAMN02745166_04218</name>
</gene>
<evidence type="ECO:0000256" key="10">
    <source>
        <dbReference type="PIRNR" id="PIRNR000804"/>
    </source>
</evidence>
<keyword evidence="8 10" id="KW-0239">DNA-directed DNA polymerase</keyword>
<dbReference type="NCBIfam" id="TIGR00663">
    <property type="entry name" value="dnan"/>
    <property type="match status" value="1"/>
</dbReference>
<evidence type="ECO:0000256" key="6">
    <source>
        <dbReference type="ARBA" id="ARBA00022695"/>
    </source>
</evidence>
<organism evidence="14 15">
    <name type="scientific">Prosthecobacter debontii</name>
    <dbReference type="NCBI Taxonomy" id="48467"/>
    <lineage>
        <taxon>Bacteria</taxon>
        <taxon>Pseudomonadati</taxon>
        <taxon>Verrucomicrobiota</taxon>
        <taxon>Verrucomicrobiia</taxon>
        <taxon>Verrucomicrobiales</taxon>
        <taxon>Verrucomicrobiaceae</taxon>
        <taxon>Prosthecobacter</taxon>
    </lineage>
</organism>
<dbReference type="GO" id="GO:0005737">
    <property type="term" value="C:cytoplasm"/>
    <property type="evidence" value="ECO:0007669"/>
    <property type="project" value="UniProtKB-SubCell"/>
</dbReference>
<keyword evidence="9" id="KW-0238">DNA-binding</keyword>
<dbReference type="OrthoDB" id="8421503at2"/>
<dbReference type="RefSeq" id="WP_078815373.1">
    <property type="nucleotide sequence ID" value="NZ_FUYE01000018.1"/>
</dbReference>
<dbReference type="Pfam" id="PF00712">
    <property type="entry name" value="DNA_pol3_beta"/>
    <property type="match status" value="1"/>
</dbReference>
<keyword evidence="5 10" id="KW-0808">Transferase</keyword>
<evidence type="ECO:0000256" key="5">
    <source>
        <dbReference type="ARBA" id="ARBA00022679"/>
    </source>
</evidence>
<dbReference type="InterPro" id="IPR046938">
    <property type="entry name" value="DNA_clamp_sf"/>
</dbReference>
<comment type="subcellular location">
    <subcellularLocation>
        <location evidence="1 10">Cytoplasm</location>
    </subcellularLocation>
</comment>
<evidence type="ECO:0000259" key="11">
    <source>
        <dbReference type="Pfam" id="PF00712"/>
    </source>
</evidence>
<keyword evidence="15" id="KW-1185">Reference proteome</keyword>
<evidence type="ECO:0000313" key="14">
    <source>
        <dbReference type="EMBL" id="SKB05266.1"/>
    </source>
</evidence>
<dbReference type="GO" id="GO:0006271">
    <property type="term" value="P:DNA strand elongation involved in DNA replication"/>
    <property type="evidence" value="ECO:0007669"/>
    <property type="project" value="TreeGrafter"/>
</dbReference>
<feature type="domain" description="DNA polymerase III beta sliding clamp N-terminal" evidence="11">
    <location>
        <begin position="1"/>
        <end position="119"/>
    </location>
</feature>
<dbReference type="InterPro" id="IPR022635">
    <property type="entry name" value="DNA_polIII_beta_C"/>
</dbReference>
<dbReference type="GO" id="GO:0003887">
    <property type="term" value="F:DNA-directed DNA polymerase activity"/>
    <property type="evidence" value="ECO:0007669"/>
    <property type="project" value="UniProtKB-UniRule"/>
</dbReference>
<dbReference type="SMART" id="SM00480">
    <property type="entry name" value="POL3Bc"/>
    <property type="match status" value="1"/>
</dbReference>
<dbReference type="PANTHER" id="PTHR30478:SF0">
    <property type="entry name" value="BETA SLIDING CLAMP"/>
    <property type="match status" value="1"/>
</dbReference>
<accession>A0A1T4YU68</accession>
<dbReference type="InterPro" id="IPR022634">
    <property type="entry name" value="DNA_polIII_beta_N"/>
</dbReference>
<evidence type="ECO:0000256" key="7">
    <source>
        <dbReference type="ARBA" id="ARBA00022705"/>
    </source>
</evidence>
<dbReference type="InterPro" id="IPR001001">
    <property type="entry name" value="DNA_polIII_beta"/>
</dbReference>
<evidence type="ECO:0000256" key="1">
    <source>
        <dbReference type="ARBA" id="ARBA00004496"/>
    </source>
</evidence>
<dbReference type="Pfam" id="PF02768">
    <property type="entry name" value="DNA_pol3_beta_3"/>
    <property type="match status" value="1"/>
</dbReference>
<evidence type="ECO:0000259" key="13">
    <source>
        <dbReference type="Pfam" id="PF02768"/>
    </source>
</evidence>
<dbReference type="SUPFAM" id="SSF55979">
    <property type="entry name" value="DNA clamp"/>
    <property type="match status" value="3"/>
</dbReference>
<keyword evidence="4 10" id="KW-0963">Cytoplasm</keyword>
<dbReference type="STRING" id="48467.SAMN02745166_04218"/>
<proteinExistence type="inferred from homology"/>
<evidence type="ECO:0000256" key="9">
    <source>
        <dbReference type="ARBA" id="ARBA00023125"/>
    </source>
</evidence>
<protein>
    <recommendedName>
        <fullName evidence="3 10">Beta sliding clamp</fullName>
    </recommendedName>
</protein>
<dbReference type="GO" id="GO:0003677">
    <property type="term" value="F:DNA binding"/>
    <property type="evidence" value="ECO:0007669"/>
    <property type="project" value="UniProtKB-UniRule"/>
</dbReference>
<dbReference type="EMBL" id="FUYE01000018">
    <property type="protein sequence ID" value="SKB05266.1"/>
    <property type="molecule type" value="Genomic_DNA"/>
</dbReference>
<sequence length="365" mass="40334">MKFSISKDSFQQAIQQVQHVVSARTTLAILSNVLLRAREGVLELTTTDLDVGVTCSVPAEVEEEGATTLPARRLATIVRELPSEDIDISVDEKNVASIRSGPSFFKVLGLTSEEFPALPRFEGAREFRMDQQLLRDCLKKTSYAISTDETRYVLNGILFSFKNNTLTMVATDGRRLAMVEQEIEFPQSQEVDIIVPTKAVNELSRLLSDTGDVIIRVTNSQVGFDFGDGLLISKLIDGNYPNYRQVIPGEAKERIALEREVFLKAISRVSLLASEKSNSVKFQFSAGQVEIVAQSPDIGEAREILAINYKGPAITIAFNPEFAMAPLRNLSADEVTLHLIDEISPGVLRTGSSFLYVLMPMRVNS</sequence>
<feature type="domain" description="DNA polymerase III beta sliding clamp central" evidence="12">
    <location>
        <begin position="129"/>
        <end position="242"/>
    </location>
</feature>
<evidence type="ECO:0000259" key="12">
    <source>
        <dbReference type="Pfam" id="PF02767"/>
    </source>
</evidence>
<comment type="function">
    <text evidence="10">Confers DNA tethering and processivity to DNA polymerases and other proteins. Acts as a clamp, forming a ring around DNA (a reaction catalyzed by the clamp-loading complex) which diffuses in an ATP-independent manner freely and bidirectionally along dsDNA. Initially characterized for its ability to contact the catalytic subunit of DNA polymerase III (Pol III), a complex, multichain enzyme responsible for most of the replicative synthesis in bacteria; Pol III exhibits 3'-5' exonuclease proofreading activity. The beta chain is required for initiation of replication as well as for processivity of DNA replication.</text>
</comment>
<dbReference type="Pfam" id="PF02767">
    <property type="entry name" value="DNA_pol3_beta_2"/>
    <property type="match status" value="1"/>
</dbReference>
<dbReference type="Gene3D" id="3.10.150.10">
    <property type="entry name" value="DNA Polymerase III, subunit A, domain 2"/>
    <property type="match status" value="1"/>
</dbReference>
<dbReference type="AlphaFoldDB" id="A0A1T4YU68"/>
<name>A0A1T4YU68_9BACT</name>
<comment type="subunit">
    <text evidence="10">Forms a ring-shaped head-to-tail homodimer around DNA.</text>
</comment>
<dbReference type="Gene3D" id="3.70.10.10">
    <property type="match status" value="1"/>
</dbReference>
<evidence type="ECO:0000313" key="15">
    <source>
        <dbReference type="Proteomes" id="UP000190774"/>
    </source>
</evidence>
<dbReference type="CDD" id="cd00140">
    <property type="entry name" value="beta_clamp"/>
    <property type="match status" value="1"/>
</dbReference>
<evidence type="ECO:0000256" key="2">
    <source>
        <dbReference type="ARBA" id="ARBA00010752"/>
    </source>
</evidence>
<evidence type="ECO:0000256" key="3">
    <source>
        <dbReference type="ARBA" id="ARBA00021035"/>
    </source>
</evidence>
<dbReference type="Proteomes" id="UP000190774">
    <property type="component" value="Unassembled WGS sequence"/>
</dbReference>